<evidence type="ECO:0000256" key="6">
    <source>
        <dbReference type="ARBA" id="ARBA00022679"/>
    </source>
</evidence>
<protein>
    <recommendedName>
        <fullName evidence="11">GPI mannosyltransferase 2</fullName>
        <ecNumber evidence="11">2.4.1.-</ecNumber>
    </recommendedName>
</protein>
<accession>A0A1I8PKS3</accession>
<dbReference type="InterPro" id="IPR007315">
    <property type="entry name" value="PIG-V/Gpi18"/>
</dbReference>
<comment type="subcellular location">
    <subcellularLocation>
        <location evidence="1 11">Endoplasmic reticulum membrane</location>
        <topology evidence="1 11">Multi-pass membrane protein</topology>
    </subcellularLocation>
</comment>
<dbReference type="Pfam" id="PF04188">
    <property type="entry name" value="Mannosyl_trans2"/>
    <property type="match status" value="1"/>
</dbReference>
<evidence type="ECO:0000256" key="5">
    <source>
        <dbReference type="ARBA" id="ARBA00022676"/>
    </source>
</evidence>
<dbReference type="EnsemblMetazoa" id="SCAU008961-RA">
    <property type="protein sequence ID" value="SCAU008961-PA"/>
    <property type="gene ID" value="SCAU008961"/>
</dbReference>
<gene>
    <name evidence="13" type="primary">106082155</name>
</gene>
<dbReference type="EC" id="2.4.1.-" evidence="11"/>
<keyword evidence="14" id="KW-1185">Reference proteome</keyword>
<dbReference type="STRING" id="35570.A0A1I8PKS3"/>
<dbReference type="VEuPathDB" id="VectorBase:SCAU008961"/>
<dbReference type="GO" id="GO:0004376">
    <property type="term" value="F:GPI mannosyltransferase activity"/>
    <property type="evidence" value="ECO:0007669"/>
    <property type="project" value="InterPro"/>
</dbReference>
<keyword evidence="8 11" id="KW-0256">Endoplasmic reticulum</keyword>
<evidence type="ECO:0000256" key="9">
    <source>
        <dbReference type="ARBA" id="ARBA00022989"/>
    </source>
</evidence>
<feature type="signal peptide" evidence="12">
    <location>
        <begin position="1"/>
        <end position="23"/>
    </location>
</feature>
<keyword evidence="7 11" id="KW-0812">Transmembrane</keyword>
<keyword evidence="6 11" id="KW-0808">Transferase</keyword>
<feature type="transmembrane region" description="Helical" evidence="11">
    <location>
        <begin position="111"/>
        <end position="134"/>
    </location>
</feature>
<dbReference type="KEGG" id="scac:106082155"/>
<feature type="transmembrane region" description="Helical" evidence="11">
    <location>
        <begin position="361"/>
        <end position="381"/>
    </location>
</feature>
<dbReference type="OrthoDB" id="10252502at2759"/>
<organism evidence="13 14">
    <name type="scientific">Stomoxys calcitrans</name>
    <name type="common">Stable fly</name>
    <name type="synonym">Conops calcitrans</name>
    <dbReference type="NCBI Taxonomy" id="35570"/>
    <lineage>
        <taxon>Eukaryota</taxon>
        <taxon>Metazoa</taxon>
        <taxon>Ecdysozoa</taxon>
        <taxon>Arthropoda</taxon>
        <taxon>Hexapoda</taxon>
        <taxon>Insecta</taxon>
        <taxon>Pterygota</taxon>
        <taxon>Neoptera</taxon>
        <taxon>Endopterygota</taxon>
        <taxon>Diptera</taxon>
        <taxon>Brachycera</taxon>
        <taxon>Muscomorpha</taxon>
        <taxon>Muscoidea</taxon>
        <taxon>Muscidae</taxon>
        <taxon>Stomoxys</taxon>
    </lineage>
</organism>
<feature type="transmembrane region" description="Helical" evidence="11">
    <location>
        <begin position="226"/>
        <end position="250"/>
    </location>
</feature>
<comment type="pathway">
    <text evidence="2 11">Glycolipid biosynthesis; glycosylphosphatidylinositol-anchor biosynthesis.</text>
</comment>
<evidence type="ECO:0000256" key="10">
    <source>
        <dbReference type="ARBA" id="ARBA00023136"/>
    </source>
</evidence>
<keyword evidence="5 11" id="KW-0328">Glycosyltransferase</keyword>
<dbReference type="PANTHER" id="PTHR12468:SF2">
    <property type="entry name" value="GPI MANNOSYLTRANSFERASE 2"/>
    <property type="match status" value="1"/>
</dbReference>
<feature type="chain" id="PRO_5009326812" description="GPI mannosyltransferase 2" evidence="12">
    <location>
        <begin position="24"/>
        <end position="443"/>
    </location>
</feature>
<dbReference type="AlphaFoldDB" id="A0A1I8PKS3"/>
<evidence type="ECO:0000313" key="13">
    <source>
        <dbReference type="EnsemblMetazoa" id="SCAU008961-PA"/>
    </source>
</evidence>
<dbReference type="GO" id="GO:0005789">
    <property type="term" value="C:endoplasmic reticulum membrane"/>
    <property type="evidence" value="ECO:0007669"/>
    <property type="project" value="UniProtKB-SubCell"/>
</dbReference>
<feature type="transmembrane region" description="Helical" evidence="11">
    <location>
        <begin position="146"/>
        <end position="179"/>
    </location>
</feature>
<evidence type="ECO:0000256" key="3">
    <source>
        <dbReference type="ARBA" id="ARBA00008698"/>
    </source>
</evidence>
<dbReference type="GO" id="GO:0006506">
    <property type="term" value="P:GPI anchor biosynthetic process"/>
    <property type="evidence" value="ECO:0007669"/>
    <property type="project" value="UniProtKB-UniPathway"/>
</dbReference>
<dbReference type="PANTHER" id="PTHR12468">
    <property type="entry name" value="GPI MANNOSYLTRANSFERASE 2"/>
    <property type="match status" value="1"/>
</dbReference>
<reference evidence="13" key="1">
    <citation type="submission" date="2020-05" db="UniProtKB">
        <authorList>
            <consortium name="EnsemblMetazoa"/>
        </authorList>
    </citation>
    <scope>IDENTIFICATION</scope>
    <source>
        <strain evidence="13">USDA</strain>
    </source>
</reference>
<evidence type="ECO:0000256" key="1">
    <source>
        <dbReference type="ARBA" id="ARBA00004477"/>
    </source>
</evidence>
<feature type="transmembrane region" description="Helical" evidence="11">
    <location>
        <begin position="418"/>
        <end position="437"/>
    </location>
</feature>
<name>A0A1I8PKS3_STOCA</name>
<comment type="similarity">
    <text evidence="3 11">Belongs to the PIGV family.</text>
</comment>
<evidence type="ECO:0000256" key="11">
    <source>
        <dbReference type="RuleBase" id="RU363112"/>
    </source>
</evidence>
<evidence type="ECO:0000256" key="8">
    <source>
        <dbReference type="ARBA" id="ARBA00022824"/>
    </source>
</evidence>
<dbReference type="Proteomes" id="UP000095300">
    <property type="component" value="Unassembled WGS sequence"/>
</dbReference>
<sequence length="443" mass="51469">MAEKVTKLALASRIIVLILQLLANKLLPDHQTDVFRAPFNPANKVTWLDKTINFCLNGFRHWDAEYFLHIAEHGYTYENTLAFYPLYPMVVKSGAHLLHTMLADFMNMRSCCLLVGVVLNVALFCKAANILYALTQRIFNDLNKSWNVALLFCFNPASIFFTAAYSETLFCLLSLYVMLECSTQIRAVRSTFALALNIAARSNGLVNMGFPFYFIVRKFILKRSSLLSSLLKMALCLLFSLIPLTFFNFYAFQLFCVSDKATNHTEAILNYGRQKNYVLSGYRYAEQSPWCDERFPFPYSYIQSHYWKVGFLRYYELKQIPNFMLALPILIFLFWHCVKYLRDFQKNLLPKYPLLHLLKEYKTLPFILHALALTVFCIFFVHIQISTRLLCSATPCVYWFASDHMPKSLDKLQLRSKAGLIFLWFASYVLVGTTMFSNNLPWT</sequence>
<dbReference type="GO" id="GO:0031501">
    <property type="term" value="C:mannosyltransferase complex"/>
    <property type="evidence" value="ECO:0007669"/>
    <property type="project" value="TreeGrafter"/>
</dbReference>
<dbReference type="GO" id="GO:0000009">
    <property type="term" value="F:alpha-1,6-mannosyltransferase activity"/>
    <property type="evidence" value="ECO:0007669"/>
    <property type="project" value="InterPro"/>
</dbReference>
<evidence type="ECO:0000256" key="4">
    <source>
        <dbReference type="ARBA" id="ARBA00022502"/>
    </source>
</evidence>
<dbReference type="UniPathway" id="UPA00196"/>
<keyword evidence="12" id="KW-0732">Signal</keyword>
<evidence type="ECO:0000256" key="7">
    <source>
        <dbReference type="ARBA" id="ARBA00022692"/>
    </source>
</evidence>
<comment type="caution">
    <text evidence="11">Lacks conserved residue(s) required for the propagation of feature annotation.</text>
</comment>
<evidence type="ECO:0000256" key="2">
    <source>
        <dbReference type="ARBA" id="ARBA00004687"/>
    </source>
</evidence>
<keyword evidence="10 11" id="KW-0472">Membrane</keyword>
<proteinExistence type="inferred from homology"/>
<feature type="transmembrane region" description="Helical" evidence="11">
    <location>
        <begin position="323"/>
        <end position="341"/>
    </location>
</feature>
<evidence type="ECO:0000313" key="14">
    <source>
        <dbReference type="Proteomes" id="UP000095300"/>
    </source>
</evidence>
<comment type="function">
    <text evidence="11">Mannosyltransferase involved in glycosylphosphatidylinositol-anchor biosynthesis.</text>
</comment>
<keyword evidence="4 11" id="KW-0337">GPI-anchor biosynthesis</keyword>
<evidence type="ECO:0000256" key="12">
    <source>
        <dbReference type="SAM" id="SignalP"/>
    </source>
</evidence>
<keyword evidence="9 11" id="KW-1133">Transmembrane helix</keyword>